<dbReference type="InterPro" id="IPR012340">
    <property type="entry name" value="NA-bd_OB-fold"/>
</dbReference>
<feature type="domain" description="S1 motif" evidence="6">
    <location>
        <begin position="622"/>
        <end position="690"/>
    </location>
</feature>
<reference evidence="7 8" key="1">
    <citation type="journal article" date="2016" name="Nat. Commun.">
        <title>Thousands of microbial genomes shed light on interconnected biogeochemical processes in an aquifer system.</title>
        <authorList>
            <person name="Anantharaman K."/>
            <person name="Brown C.T."/>
            <person name="Hug L.A."/>
            <person name="Sharon I."/>
            <person name="Castelle C.J."/>
            <person name="Probst A.J."/>
            <person name="Thomas B.C."/>
            <person name="Singh A."/>
            <person name="Wilkins M.J."/>
            <person name="Karaoz U."/>
            <person name="Brodie E.L."/>
            <person name="Williams K.H."/>
            <person name="Hubbard S.S."/>
            <person name="Banfield J.F."/>
        </authorList>
    </citation>
    <scope>NUCLEOTIDE SEQUENCE [LARGE SCALE GENOMIC DNA]</scope>
</reference>
<dbReference type="Pfam" id="PF00013">
    <property type="entry name" value="KH_1"/>
    <property type="match status" value="1"/>
</dbReference>
<protein>
    <recommendedName>
        <fullName evidence="5">Polyribonucleotide nucleotidyltransferase</fullName>
        <ecNumber evidence="5">2.7.7.8</ecNumber>
    </recommendedName>
    <alternativeName>
        <fullName evidence="5">Polynucleotide phosphorylase</fullName>
        <shortName evidence="5">PNPase</shortName>
    </alternativeName>
</protein>
<keyword evidence="2 5" id="KW-0808">Transferase</keyword>
<dbReference type="InterPro" id="IPR027408">
    <property type="entry name" value="PNPase/RNase_PH_dom_sf"/>
</dbReference>
<dbReference type="Gene3D" id="2.40.50.140">
    <property type="entry name" value="Nucleic acid-binding proteins"/>
    <property type="match status" value="1"/>
</dbReference>
<comment type="similarity">
    <text evidence="1 5">Belongs to the polyribonucleotide nucleotidyltransferase family.</text>
</comment>
<dbReference type="CDD" id="cd02393">
    <property type="entry name" value="KH-I_PNPase"/>
    <property type="match status" value="1"/>
</dbReference>
<dbReference type="SUPFAM" id="SSF54211">
    <property type="entry name" value="Ribosomal protein S5 domain 2-like"/>
    <property type="match status" value="2"/>
</dbReference>
<name>A0A1G2U2D7_9BACT</name>
<dbReference type="InterPro" id="IPR012162">
    <property type="entry name" value="PNPase"/>
</dbReference>
<dbReference type="SUPFAM" id="SSF50249">
    <property type="entry name" value="Nucleic acid-binding proteins"/>
    <property type="match status" value="1"/>
</dbReference>
<dbReference type="InterPro" id="IPR036345">
    <property type="entry name" value="ExoRNase_PH_dom2_sf"/>
</dbReference>
<dbReference type="Gene3D" id="3.30.230.70">
    <property type="entry name" value="GHMP Kinase, N-terminal domain"/>
    <property type="match status" value="2"/>
</dbReference>
<evidence type="ECO:0000256" key="5">
    <source>
        <dbReference type="HAMAP-Rule" id="MF_01595"/>
    </source>
</evidence>
<dbReference type="NCBIfam" id="TIGR03591">
    <property type="entry name" value="polynuc_phos"/>
    <property type="match status" value="1"/>
</dbReference>
<dbReference type="InterPro" id="IPR003029">
    <property type="entry name" value="S1_domain"/>
</dbReference>
<dbReference type="EMBL" id="MHWE01000014">
    <property type="protein sequence ID" value="OHB03695.1"/>
    <property type="molecule type" value="Genomic_DNA"/>
</dbReference>
<dbReference type="InterPro" id="IPR004087">
    <property type="entry name" value="KH_dom"/>
</dbReference>
<dbReference type="GO" id="GO:0000175">
    <property type="term" value="F:3'-5'-RNA exonuclease activity"/>
    <property type="evidence" value="ECO:0007669"/>
    <property type="project" value="TreeGrafter"/>
</dbReference>
<evidence type="ECO:0000256" key="3">
    <source>
        <dbReference type="ARBA" id="ARBA00022695"/>
    </source>
</evidence>
<evidence type="ECO:0000313" key="7">
    <source>
        <dbReference type="EMBL" id="OHB03695.1"/>
    </source>
</evidence>
<dbReference type="GO" id="GO:0003723">
    <property type="term" value="F:RNA binding"/>
    <property type="evidence" value="ECO:0007669"/>
    <property type="project" value="UniProtKB-UniRule"/>
</dbReference>
<evidence type="ECO:0000259" key="6">
    <source>
        <dbReference type="PROSITE" id="PS50126"/>
    </source>
</evidence>
<gene>
    <name evidence="5" type="primary">pnp</name>
    <name evidence="7" type="ORF">A3B14_01470</name>
</gene>
<dbReference type="Proteomes" id="UP000176800">
    <property type="component" value="Unassembled WGS sequence"/>
</dbReference>
<dbReference type="InterPro" id="IPR004088">
    <property type="entry name" value="KH_dom_type_1"/>
</dbReference>
<dbReference type="SMART" id="SM00316">
    <property type="entry name" value="S1"/>
    <property type="match status" value="1"/>
</dbReference>
<dbReference type="Gene3D" id="3.30.1370.10">
    <property type="entry name" value="K Homology domain, type 1"/>
    <property type="match status" value="1"/>
</dbReference>
<dbReference type="SUPFAM" id="SSF54791">
    <property type="entry name" value="Eukaryotic type KH-domain (KH-domain type I)"/>
    <property type="match status" value="1"/>
</dbReference>
<dbReference type="GO" id="GO:0005829">
    <property type="term" value="C:cytosol"/>
    <property type="evidence" value="ECO:0007669"/>
    <property type="project" value="TreeGrafter"/>
</dbReference>
<feature type="binding site" evidence="5">
    <location>
        <position position="493"/>
    </location>
    <ligand>
        <name>Mg(2+)</name>
        <dbReference type="ChEBI" id="CHEBI:18420"/>
    </ligand>
</feature>
<dbReference type="GO" id="GO:0000287">
    <property type="term" value="F:magnesium ion binding"/>
    <property type="evidence" value="ECO:0007669"/>
    <property type="project" value="UniProtKB-UniRule"/>
</dbReference>
<dbReference type="HAMAP" id="MF_01595">
    <property type="entry name" value="PNPase"/>
    <property type="match status" value="1"/>
</dbReference>
<dbReference type="FunFam" id="3.30.1370.10:FF:000001">
    <property type="entry name" value="Polyribonucleotide nucleotidyltransferase"/>
    <property type="match status" value="1"/>
</dbReference>
<dbReference type="NCBIfam" id="NF008805">
    <property type="entry name" value="PRK11824.1"/>
    <property type="match status" value="1"/>
</dbReference>
<evidence type="ECO:0000313" key="8">
    <source>
        <dbReference type="Proteomes" id="UP000176800"/>
    </source>
</evidence>
<comment type="function">
    <text evidence="5">Involved in mRNA degradation. Catalyzes the phosphorolysis of single-stranded polyribonucleotides processively in the 3'- to 5'-direction.</text>
</comment>
<dbReference type="CDD" id="cd11364">
    <property type="entry name" value="RNase_PH_PNPase_2"/>
    <property type="match status" value="1"/>
</dbReference>
<proteinExistence type="inferred from homology"/>
<dbReference type="AlphaFoldDB" id="A0A1G2U2D7"/>
<dbReference type="PROSITE" id="PS50126">
    <property type="entry name" value="S1"/>
    <property type="match status" value="1"/>
</dbReference>
<comment type="caution">
    <text evidence="7">The sequence shown here is derived from an EMBL/GenBank/DDBJ whole genome shotgun (WGS) entry which is preliminary data.</text>
</comment>
<organism evidence="7 8">
    <name type="scientific">Candidatus Zambryskibacteria bacterium RIFCSPLOWO2_01_FULL_45_21</name>
    <dbReference type="NCBI Taxonomy" id="1802761"/>
    <lineage>
        <taxon>Bacteria</taxon>
        <taxon>Candidatus Zambryskiibacteriota</taxon>
    </lineage>
</organism>
<keyword evidence="5" id="KW-0460">Magnesium</keyword>
<dbReference type="GO" id="GO:0006402">
    <property type="term" value="P:mRNA catabolic process"/>
    <property type="evidence" value="ECO:0007669"/>
    <property type="project" value="UniProtKB-UniRule"/>
</dbReference>
<dbReference type="PROSITE" id="PS50084">
    <property type="entry name" value="KH_TYPE_1"/>
    <property type="match status" value="1"/>
</dbReference>
<evidence type="ECO:0000256" key="1">
    <source>
        <dbReference type="ARBA" id="ARBA00007404"/>
    </source>
</evidence>
<evidence type="ECO:0000256" key="2">
    <source>
        <dbReference type="ARBA" id="ARBA00022679"/>
    </source>
</evidence>
<comment type="catalytic activity">
    <reaction evidence="5">
        <text>RNA(n+1) + phosphate = RNA(n) + a ribonucleoside 5'-diphosphate</text>
        <dbReference type="Rhea" id="RHEA:22096"/>
        <dbReference type="Rhea" id="RHEA-COMP:14527"/>
        <dbReference type="Rhea" id="RHEA-COMP:17342"/>
        <dbReference type="ChEBI" id="CHEBI:43474"/>
        <dbReference type="ChEBI" id="CHEBI:57930"/>
        <dbReference type="ChEBI" id="CHEBI:140395"/>
        <dbReference type="EC" id="2.7.7.8"/>
    </reaction>
</comment>
<dbReference type="PANTHER" id="PTHR11252:SF0">
    <property type="entry name" value="POLYRIBONUCLEOTIDE NUCLEOTIDYLTRANSFERASE 1, MITOCHONDRIAL"/>
    <property type="match status" value="1"/>
</dbReference>
<keyword evidence="3 5" id="KW-0548">Nucleotidyltransferase</keyword>
<accession>A0A1G2U2D7</accession>
<comment type="cofactor">
    <cofactor evidence="5">
        <name>Mg(2+)</name>
        <dbReference type="ChEBI" id="CHEBI:18420"/>
    </cofactor>
</comment>
<dbReference type="InterPro" id="IPR001247">
    <property type="entry name" value="ExoRNase_PH_dom1"/>
</dbReference>
<comment type="subcellular location">
    <subcellularLocation>
        <location evidence="5">Cytoplasm</location>
    </subcellularLocation>
</comment>
<feature type="binding site" evidence="5">
    <location>
        <position position="487"/>
    </location>
    <ligand>
        <name>Mg(2+)</name>
        <dbReference type="ChEBI" id="CHEBI:18420"/>
    </ligand>
</feature>
<sequence length="703" mass="77346">MTAKTYKTQFGGKELKIEFNDIVDQAHGSCLVHYGDTVVLATAVMGREPKEGADFFPLTVDFEEKFYATGKILGSRFQKREGRPTDDAVLSGRIVDRAIRPLFDSWVRNEIQIVVTVLSIGEDDPDILSVLAASLAIGTSHIPWNGPLGAVRIGKAAGGMTINPTYTVRNGDDYNLDLLACGRDGKINMIEIGSSEVGEEDIIEALKLAQAKLAEVQAFQEKIIKEMGKEKVKLPKPATPKRVIELFQEKIQPIFRDKIFSGSSTKEDLSDLNILWREKIKILEDENERNLAVDYLEERINEEIHNEIIDKKRRSDGRGMDEIRPLFARAGGISKILHGAGLFYRGGTHVLSVLTLGGPGDAQLIDGMETKTEKRFMLHYNFPPYSVGEVGRMSGTNRRMIGHGALAEKALIPVLPKKENFPYTIRLVAESMASNGSTSMASVCAGTIALMDGGVPIVRPVAGIASGLMMRDEDNFVVLTDIHGPEDHHGDMDLKIAGTELGVTAVQMDVKVAGIPVNILKIAFDKAKAARLQILKFIAGEISAPREQISEFAPRIAILKIKQDQIGLVIGTGGKTINDIKDKTETEIDIEEDGTVYITGKKDGVEKAQKIIEEMTHEFAVGDRMRAEVVKITEFGAFVRVNGGTEGLVHISEIAPRRLKTVDELLRVGDVVPVVVKEIDERGRLKFSIKDIDPNWFDKVGKK</sequence>
<dbReference type="Pfam" id="PF01138">
    <property type="entry name" value="RNase_PH"/>
    <property type="match status" value="2"/>
</dbReference>
<dbReference type="SUPFAM" id="SSF55666">
    <property type="entry name" value="Ribonuclease PH domain 2-like"/>
    <property type="match status" value="2"/>
</dbReference>
<dbReference type="InterPro" id="IPR036612">
    <property type="entry name" value="KH_dom_type_1_sf"/>
</dbReference>
<dbReference type="SMART" id="SM00322">
    <property type="entry name" value="KH"/>
    <property type="match status" value="1"/>
</dbReference>
<dbReference type="PIRSF" id="PIRSF005499">
    <property type="entry name" value="PNPase"/>
    <property type="match status" value="1"/>
</dbReference>
<dbReference type="PANTHER" id="PTHR11252">
    <property type="entry name" value="POLYRIBONUCLEOTIDE NUCLEOTIDYLTRANSFERASE"/>
    <property type="match status" value="1"/>
</dbReference>
<dbReference type="FunFam" id="3.30.230.70:FF:000001">
    <property type="entry name" value="Polyribonucleotide nucleotidyltransferase"/>
    <property type="match status" value="1"/>
</dbReference>
<dbReference type="Pfam" id="PF00575">
    <property type="entry name" value="S1"/>
    <property type="match status" value="1"/>
</dbReference>
<dbReference type="EC" id="2.7.7.8" evidence="5"/>
<keyword evidence="5" id="KW-0963">Cytoplasm</keyword>
<dbReference type="InterPro" id="IPR020568">
    <property type="entry name" value="Ribosomal_Su5_D2-typ_SF"/>
</dbReference>
<evidence type="ECO:0000256" key="4">
    <source>
        <dbReference type="ARBA" id="ARBA00022884"/>
    </source>
</evidence>
<keyword evidence="4 5" id="KW-0694">RNA-binding</keyword>
<dbReference type="GO" id="GO:0004654">
    <property type="term" value="F:polyribonucleotide nucleotidyltransferase activity"/>
    <property type="evidence" value="ECO:0007669"/>
    <property type="project" value="UniProtKB-UniRule"/>
</dbReference>
<keyword evidence="5" id="KW-0479">Metal-binding</keyword>